<organism evidence="11 12">
    <name type="scientific">Balneatrix alpica</name>
    <dbReference type="NCBI Taxonomy" id="75684"/>
    <lineage>
        <taxon>Bacteria</taxon>
        <taxon>Pseudomonadati</taxon>
        <taxon>Pseudomonadota</taxon>
        <taxon>Gammaproteobacteria</taxon>
        <taxon>Oceanospirillales</taxon>
        <taxon>Balneatrichaceae</taxon>
        <taxon>Balneatrix</taxon>
    </lineage>
</organism>
<keyword evidence="7" id="KW-0813">Transport</keyword>
<comment type="function">
    <text evidence="7">Mechanosensitive channel that participates in the regulation of osmotic pressure changes within the cell, opening in response to stretch forces in the membrane lipid bilayer, without the need for other proteins. Contributes to normal resistance to hypoosmotic shock. Forms an ion channel of 1.0 nanosiemens conductance with a slight preference for anions.</text>
</comment>
<protein>
    <recommendedName>
        <fullName evidence="7">Small-conductance mechanosensitive channel</fullName>
    </recommendedName>
</protein>
<keyword evidence="3" id="KW-1003">Cell membrane</keyword>
<dbReference type="Pfam" id="PF21088">
    <property type="entry name" value="MS_channel_1st"/>
    <property type="match status" value="1"/>
</dbReference>
<dbReference type="PANTHER" id="PTHR30221">
    <property type="entry name" value="SMALL-CONDUCTANCE MECHANOSENSITIVE CHANNEL"/>
    <property type="match status" value="1"/>
</dbReference>
<dbReference type="Pfam" id="PF00924">
    <property type="entry name" value="MS_channel_2nd"/>
    <property type="match status" value="1"/>
</dbReference>
<evidence type="ECO:0000313" key="12">
    <source>
        <dbReference type="Proteomes" id="UP001589628"/>
    </source>
</evidence>
<evidence type="ECO:0000313" key="11">
    <source>
        <dbReference type="EMBL" id="MFB9885671.1"/>
    </source>
</evidence>
<dbReference type="InterPro" id="IPR008910">
    <property type="entry name" value="MSC_TM_helix"/>
</dbReference>
<dbReference type="InterPro" id="IPR006685">
    <property type="entry name" value="MscS_channel_2nd"/>
</dbReference>
<dbReference type="InterPro" id="IPR023408">
    <property type="entry name" value="MscS_beta-dom_sf"/>
</dbReference>
<feature type="transmembrane region" description="Helical" evidence="7">
    <location>
        <begin position="18"/>
        <end position="35"/>
    </location>
</feature>
<dbReference type="Gene3D" id="1.10.287.1260">
    <property type="match status" value="1"/>
</dbReference>
<accession>A0ABV5Z8R3</accession>
<dbReference type="Proteomes" id="UP001589628">
    <property type="component" value="Unassembled WGS sequence"/>
</dbReference>
<keyword evidence="4 7" id="KW-0812">Transmembrane</keyword>
<dbReference type="PROSITE" id="PS01246">
    <property type="entry name" value="UPF0003"/>
    <property type="match status" value="1"/>
</dbReference>
<feature type="domain" description="Mechanosensitive ion channel transmembrane helices 2/3" evidence="10">
    <location>
        <begin position="66"/>
        <end position="103"/>
    </location>
</feature>
<evidence type="ECO:0000256" key="5">
    <source>
        <dbReference type="ARBA" id="ARBA00022989"/>
    </source>
</evidence>
<evidence type="ECO:0000259" key="10">
    <source>
        <dbReference type="Pfam" id="PF21088"/>
    </source>
</evidence>
<sequence>MEGLQIDTQFLSIQLMTWGPKVLSALLVFLLGWWLSKRVSRLAFNVLVKARTEETLASFVRTLIHAVLVVLTVIVALTQVGVQTTSLIAVIGAAGLAIALALKDSLENIAAGILLTVFRPFRLGNYIECSGVGGSVEQISLLSTQLRTPDNKHVILPNATLLKSTVVNYSAKGERRIDLVVGVGYKTDLAHAKAVLQRILAEESRILPEPAPVIGVLALADNSVNFAVRPWVKSEDYWEVTYALNQRIKTVLDEEGIEIPFPQRTLHIEGGTLSVEPKVQAKEVSLVE</sequence>
<dbReference type="EMBL" id="JBHLZN010000001">
    <property type="protein sequence ID" value="MFB9885671.1"/>
    <property type="molecule type" value="Genomic_DNA"/>
</dbReference>
<keyword evidence="7" id="KW-0407">Ion channel</keyword>
<evidence type="ECO:0000256" key="2">
    <source>
        <dbReference type="ARBA" id="ARBA00008017"/>
    </source>
</evidence>
<evidence type="ECO:0000256" key="3">
    <source>
        <dbReference type="ARBA" id="ARBA00022475"/>
    </source>
</evidence>
<evidence type="ECO:0000256" key="7">
    <source>
        <dbReference type="RuleBase" id="RU369025"/>
    </source>
</evidence>
<dbReference type="Pfam" id="PF21082">
    <property type="entry name" value="MS_channel_3rd"/>
    <property type="match status" value="1"/>
</dbReference>
<comment type="similarity">
    <text evidence="2 7">Belongs to the MscS (TC 1.A.23) family.</text>
</comment>
<dbReference type="InterPro" id="IPR010920">
    <property type="entry name" value="LSM_dom_sf"/>
</dbReference>
<dbReference type="SUPFAM" id="SSF50182">
    <property type="entry name" value="Sm-like ribonucleoproteins"/>
    <property type="match status" value="1"/>
</dbReference>
<dbReference type="Gene3D" id="2.30.30.60">
    <property type="match status" value="1"/>
</dbReference>
<dbReference type="InterPro" id="IPR011066">
    <property type="entry name" value="MscS_channel_C_sf"/>
</dbReference>
<keyword evidence="12" id="KW-1185">Reference proteome</keyword>
<dbReference type="PANTHER" id="PTHR30221:SF1">
    <property type="entry name" value="SMALL-CONDUCTANCE MECHANOSENSITIVE CHANNEL"/>
    <property type="match status" value="1"/>
</dbReference>
<evidence type="ECO:0000256" key="1">
    <source>
        <dbReference type="ARBA" id="ARBA00004651"/>
    </source>
</evidence>
<keyword evidence="5 7" id="KW-1133">Transmembrane helix</keyword>
<gene>
    <name evidence="11" type="ORF">ACFFLH_04525</name>
</gene>
<evidence type="ECO:0000259" key="8">
    <source>
        <dbReference type="Pfam" id="PF00924"/>
    </source>
</evidence>
<dbReference type="SUPFAM" id="SSF82689">
    <property type="entry name" value="Mechanosensitive channel protein MscS (YggB), C-terminal domain"/>
    <property type="match status" value="1"/>
</dbReference>
<dbReference type="InterPro" id="IPR011014">
    <property type="entry name" value="MscS_channel_TM-2"/>
</dbReference>
<dbReference type="SUPFAM" id="SSF82861">
    <property type="entry name" value="Mechanosensitive channel protein MscS (YggB), transmembrane region"/>
    <property type="match status" value="1"/>
</dbReference>
<dbReference type="Pfam" id="PF05552">
    <property type="entry name" value="MS_channel_1st_1"/>
    <property type="match status" value="1"/>
</dbReference>
<dbReference type="InterPro" id="IPR049278">
    <property type="entry name" value="MS_channel_C"/>
</dbReference>
<comment type="subcellular location">
    <subcellularLocation>
        <location evidence="7">Cell inner membrane</location>
        <topology evidence="7">Multi-pass membrane protein</topology>
    </subcellularLocation>
    <subcellularLocation>
        <location evidence="1">Cell membrane</location>
        <topology evidence="1">Multi-pass membrane protein</topology>
    </subcellularLocation>
</comment>
<feature type="domain" description="Mechanosensitive ion channel MscS C-terminal" evidence="9">
    <location>
        <begin position="177"/>
        <end position="259"/>
    </location>
</feature>
<feature type="domain" description="Mechanosensitive ion channel MscS" evidence="8">
    <location>
        <begin position="104"/>
        <end position="170"/>
    </location>
</feature>
<comment type="caution">
    <text evidence="7">Lacks conserved residue(s) required for the propagation of feature annotation.</text>
</comment>
<dbReference type="InterPro" id="IPR049142">
    <property type="entry name" value="MS_channel_1st"/>
</dbReference>
<evidence type="ECO:0000259" key="9">
    <source>
        <dbReference type="Pfam" id="PF21082"/>
    </source>
</evidence>
<dbReference type="RefSeq" id="WP_051527813.1">
    <property type="nucleotide sequence ID" value="NZ_JAUESS010000005.1"/>
</dbReference>
<keyword evidence="7" id="KW-0997">Cell inner membrane</keyword>
<comment type="subunit">
    <text evidence="7">Homoheptamer.</text>
</comment>
<dbReference type="InterPro" id="IPR006686">
    <property type="entry name" value="MscS_channel_CS"/>
</dbReference>
<evidence type="ECO:0000256" key="4">
    <source>
        <dbReference type="ARBA" id="ARBA00022692"/>
    </source>
</evidence>
<dbReference type="InterPro" id="IPR045275">
    <property type="entry name" value="MscS_archaea/bacteria_type"/>
</dbReference>
<comment type="caution">
    <text evidence="11">The sequence shown here is derived from an EMBL/GenBank/DDBJ whole genome shotgun (WGS) entry which is preliminary data.</text>
</comment>
<dbReference type="Gene3D" id="3.30.70.100">
    <property type="match status" value="1"/>
</dbReference>
<keyword evidence="7" id="KW-0406">Ion transport</keyword>
<proteinExistence type="inferred from homology"/>
<feature type="transmembrane region" description="Helical" evidence="7">
    <location>
        <begin position="56"/>
        <end position="78"/>
    </location>
</feature>
<keyword evidence="6 7" id="KW-0472">Membrane</keyword>
<feature type="transmembrane region" description="Helical" evidence="7">
    <location>
        <begin position="84"/>
        <end position="102"/>
    </location>
</feature>
<name>A0ABV5Z8R3_9GAMM</name>
<evidence type="ECO:0000256" key="6">
    <source>
        <dbReference type="ARBA" id="ARBA00023136"/>
    </source>
</evidence>
<reference evidence="11 12" key="1">
    <citation type="submission" date="2024-09" db="EMBL/GenBank/DDBJ databases">
        <authorList>
            <person name="Sun Q."/>
            <person name="Mori K."/>
        </authorList>
    </citation>
    <scope>NUCLEOTIDE SEQUENCE [LARGE SCALE GENOMIC DNA]</scope>
    <source>
        <strain evidence="11 12">ATCC 51285</strain>
    </source>
</reference>